<keyword evidence="4 7" id="KW-1133">Transmembrane helix</keyword>
<keyword evidence="2 7" id="KW-0808">Transferase</keyword>
<dbReference type="InterPro" id="IPR001594">
    <property type="entry name" value="Palmitoyltrfase_DHHC"/>
</dbReference>
<organism evidence="10 11">
    <name type="scientific">Cylindrotheca closterium</name>
    <dbReference type="NCBI Taxonomy" id="2856"/>
    <lineage>
        <taxon>Eukaryota</taxon>
        <taxon>Sar</taxon>
        <taxon>Stramenopiles</taxon>
        <taxon>Ochrophyta</taxon>
        <taxon>Bacillariophyta</taxon>
        <taxon>Bacillariophyceae</taxon>
        <taxon>Bacillariophycidae</taxon>
        <taxon>Bacillariales</taxon>
        <taxon>Bacillariaceae</taxon>
        <taxon>Cylindrotheca</taxon>
    </lineage>
</organism>
<feature type="transmembrane region" description="Helical" evidence="7">
    <location>
        <begin position="94"/>
        <end position="118"/>
    </location>
</feature>
<dbReference type="PANTHER" id="PTHR22883:SF203">
    <property type="entry name" value="PALMITOYLTRANSFERASE"/>
    <property type="match status" value="1"/>
</dbReference>
<sequence length="218" mass="24907">MSNMELEDARNSNENDTESLLPSSSSETPKRLEYCCGRIQAEKVGNMLILFPERFHAGRTSWGVVGPMCPTGPLFVWGILCTASFFVIRKALDIGPITTVMCCAFYVISTFNLLNVVLRDPGICFYKEIPKHISPEDARDWMYNDRCNVYLPPGGKYCSQCDVCIEGYDHFCAWMGTTIGKKNMIQFQIFNAIWLIYLFYAYFWLVIGHLATKHSEEK</sequence>
<name>A0AAD2CHI3_9STRA</name>
<dbReference type="Proteomes" id="UP001295423">
    <property type="component" value="Unassembled WGS sequence"/>
</dbReference>
<dbReference type="PROSITE" id="PS50216">
    <property type="entry name" value="DHHC"/>
    <property type="match status" value="1"/>
</dbReference>
<feature type="transmembrane region" description="Helical" evidence="7">
    <location>
        <begin position="189"/>
        <end position="211"/>
    </location>
</feature>
<gene>
    <name evidence="10" type="ORF">CYCCA115_LOCUS1081</name>
</gene>
<dbReference type="GO" id="GO:0016020">
    <property type="term" value="C:membrane"/>
    <property type="evidence" value="ECO:0007669"/>
    <property type="project" value="UniProtKB-SubCell"/>
</dbReference>
<evidence type="ECO:0000313" key="11">
    <source>
        <dbReference type="Proteomes" id="UP001295423"/>
    </source>
</evidence>
<dbReference type="GO" id="GO:0019706">
    <property type="term" value="F:protein-cysteine S-palmitoyltransferase activity"/>
    <property type="evidence" value="ECO:0007669"/>
    <property type="project" value="UniProtKB-EC"/>
</dbReference>
<feature type="region of interest" description="Disordered" evidence="8">
    <location>
        <begin position="1"/>
        <end position="29"/>
    </location>
</feature>
<evidence type="ECO:0000256" key="1">
    <source>
        <dbReference type="ARBA" id="ARBA00004141"/>
    </source>
</evidence>
<evidence type="ECO:0000256" key="8">
    <source>
        <dbReference type="SAM" id="MobiDB-lite"/>
    </source>
</evidence>
<comment type="subcellular location">
    <subcellularLocation>
        <location evidence="1">Membrane</location>
        <topology evidence="1">Multi-pass membrane protein</topology>
    </subcellularLocation>
</comment>
<keyword evidence="11" id="KW-1185">Reference proteome</keyword>
<feature type="domain" description="Palmitoyltransferase DHHC" evidence="9">
    <location>
        <begin position="143"/>
        <end position="215"/>
    </location>
</feature>
<reference evidence="10" key="1">
    <citation type="submission" date="2023-08" db="EMBL/GenBank/DDBJ databases">
        <authorList>
            <person name="Audoor S."/>
            <person name="Bilcke G."/>
        </authorList>
    </citation>
    <scope>NUCLEOTIDE SEQUENCE</scope>
</reference>
<dbReference type="Pfam" id="PF01529">
    <property type="entry name" value="DHHC"/>
    <property type="match status" value="1"/>
</dbReference>
<protein>
    <recommendedName>
        <fullName evidence="7">Palmitoyltransferase</fullName>
        <ecNumber evidence="7">2.3.1.225</ecNumber>
    </recommendedName>
</protein>
<feature type="compositionally biased region" description="Low complexity" evidence="8">
    <location>
        <begin position="18"/>
        <end position="27"/>
    </location>
</feature>
<evidence type="ECO:0000256" key="7">
    <source>
        <dbReference type="RuleBase" id="RU079119"/>
    </source>
</evidence>
<evidence type="ECO:0000313" key="10">
    <source>
        <dbReference type="EMBL" id="CAJ1924359.1"/>
    </source>
</evidence>
<dbReference type="PANTHER" id="PTHR22883">
    <property type="entry name" value="ZINC FINGER DHHC DOMAIN CONTAINING PROTEIN"/>
    <property type="match status" value="1"/>
</dbReference>
<comment type="domain">
    <text evidence="7">The DHHC domain is required for palmitoyltransferase activity.</text>
</comment>
<evidence type="ECO:0000256" key="2">
    <source>
        <dbReference type="ARBA" id="ARBA00022679"/>
    </source>
</evidence>
<dbReference type="GO" id="GO:0005794">
    <property type="term" value="C:Golgi apparatus"/>
    <property type="evidence" value="ECO:0007669"/>
    <property type="project" value="TreeGrafter"/>
</dbReference>
<evidence type="ECO:0000256" key="3">
    <source>
        <dbReference type="ARBA" id="ARBA00022692"/>
    </source>
</evidence>
<dbReference type="GO" id="GO:0006612">
    <property type="term" value="P:protein targeting to membrane"/>
    <property type="evidence" value="ECO:0007669"/>
    <property type="project" value="TreeGrafter"/>
</dbReference>
<proteinExistence type="inferred from homology"/>
<dbReference type="EC" id="2.3.1.225" evidence="7"/>
<keyword evidence="5 7" id="KW-0472">Membrane</keyword>
<dbReference type="InterPro" id="IPR039859">
    <property type="entry name" value="PFA4/ZDH16/20/ERF2-like"/>
</dbReference>
<dbReference type="AlphaFoldDB" id="A0AAD2CHI3"/>
<comment type="caution">
    <text evidence="10">The sequence shown here is derived from an EMBL/GenBank/DDBJ whole genome shotgun (WGS) entry which is preliminary data.</text>
</comment>
<accession>A0AAD2CHI3</accession>
<evidence type="ECO:0000256" key="4">
    <source>
        <dbReference type="ARBA" id="ARBA00022989"/>
    </source>
</evidence>
<comment type="catalytic activity">
    <reaction evidence="7">
        <text>L-cysteinyl-[protein] + hexadecanoyl-CoA = S-hexadecanoyl-L-cysteinyl-[protein] + CoA</text>
        <dbReference type="Rhea" id="RHEA:36683"/>
        <dbReference type="Rhea" id="RHEA-COMP:10131"/>
        <dbReference type="Rhea" id="RHEA-COMP:11032"/>
        <dbReference type="ChEBI" id="CHEBI:29950"/>
        <dbReference type="ChEBI" id="CHEBI:57287"/>
        <dbReference type="ChEBI" id="CHEBI:57379"/>
        <dbReference type="ChEBI" id="CHEBI:74151"/>
        <dbReference type="EC" id="2.3.1.225"/>
    </reaction>
</comment>
<keyword evidence="6 7" id="KW-0012">Acyltransferase</keyword>
<comment type="similarity">
    <text evidence="7">Belongs to the DHHC palmitoyltransferase family.</text>
</comment>
<feature type="transmembrane region" description="Helical" evidence="7">
    <location>
        <begin position="64"/>
        <end position="88"/>
    </location>
</feature>
<evidence type="ECO:0000259" key="9">
    <source>
        <dbReference type="Pfam" id="PF01529"/>
    </source>
</evidence>
<keyword evidence="3 7" id="KW-0812">Transmembrane</keyword>
<dbReference type="EMBL" id="CAKOGP040000002">
    <property type="protein sequence ID" value="CAJ1924359.1"/>
    <property type="molecule type" value="Genomic_DNA"/>
</dbReference>
<evidence type="ECO:0000256" key="6">
    <source>
        <dbReference type="ARBA" id="ARBA00023315"/>
    </source>
</evidence>
<evidence type="ECO:0000256" key="5">
    <source>
        <dbReference type="ARBA" id="ARBA00023136"/>
    </source>
</evidence>
<dbReference type="GO" id="GO:0005783">
    <property type="term" value="C:endoplasmic reticulum"/>
    <property type="evidence" value="ECO:0007669"/>
    <property type="project" value="TreeGrafter"/>
</dbReference>